<dbReference type="InterPro" id="IPR036188">
    <property type="entry name" value="FAD/NAD-bd_sf"/>
</dbReference>
<dbReference type="InterPro" id="IPR006311">
    <property type="entry name" value="TAT_signal"/>
</dbReference>
<dbReference type="RefSeq" id="WP_251966625.1">
    <property type="nucleotide sequence ID" value="NZ_CP146284.1"/>
</dbReference>
<keyword evidence="4" id="KW-0408">Iron</keyword>
<dbReference type="PANTHER" id="PTHR43498">
    <property type="entry name" value="FERREDOXIN:COB-COM HETERODISULFIDE REDUCTASE SUBUNIT A"/>
    <property type="match status" value="1"/>
</dbReference>
<dbReference type="Proteomes" id="UP001320603">
    <property type="component" value="Chromosome"/>
</dbReference>
<dbReference type="InterPro" id="IPR039650">
    <property type="entry name" value="HdrA-like"/>
</dbReference>
<dbReference type="Pfam" id="PF12831">
    <property type="entry name" value="FAD_oxidored"/>
    <property type="match status" value="3"/>
</dbReference>
<keyword evidence="5" id="KW-0411">Iron-sulfur</keyword>
<evidence type="ECO:0000256" key="4">
    <source>
        <dbReference type="ARBA" id="ARBA00023004"/>
    </source>
</evidence>
<evidence type="ECO:0000256" key="2">
    <source>
        <dbReference type="ARBA" id="ARBA00022723"/>
    </source>
</evidence>
<proteinExistence type="predicted"/>
<evidence type="ECO:0000256" key="3">
    <source>
        <dbReference type="ARBA" id="ARBA00023002"/>
    </source>
</evidence>
<keyword evidence="7" id="KW-1185">Reference proteome</keyword>
<evidence type="ECO:0000313" key="6">
    <source>
        <dbReference type="EMBL" id="WWV65636.1"/>
    </source>
</evidence>
<accession>A0ABZ2INB0</accession>
<sequence>MITRRDFFKITAASGALAAFADIKGAKATINKVMPNSDYCLEQKKEIPIIADVDLIVIGGSSRAVATATVASKNGCSVFLIASLPYLGDDICGSFLCDVQEGEILHTALSRKLFFGRKDFCPLSDKTILEKELIDNDVKFLYSSYVSDVLVESSSVLRGVVIVNRSGRQAIRSKMIIDATQDSIVSLILDLPREQKGKGFIDYYYTVVGNKVKEEPDFFSSETLKESALSKGEKYPIIRYKYRNNQSSHTYESLMEIEQLLRSKTWDPDQVDSSDQLWYIPDQNVICENYYQDNPSSVRQYPLDAFRPKGISNLWILGPCAGISRDCAEKIMRPIQAMWLGELLGEQIALRANKIQVSNKCQIYSKKIEALNLGSIGENLSPLRPIVQKEFVSSDVSALPILGEYDVVILGGGTAGASAGISAAKQGVKTIVLEYLHGLGGLGTLGLIGCYWDGFREGFTAVIDEGVHNMAPSDHPRQEKDWRHRSVSDWKMEWYRKELLNAGGKLWFGVLGCGALVENNTVKGVVITTPFGRGIILSKILIDSTGSADIAIAAGAQYEYTGAKTLAIQGAGAGMRNLGDSYNNNDWLFIDDTDILDVSRTFVQAKIKMAGNYDIVKIPQTRERRRVIGEYIVSVYDVLNHRRYADTISFHQSSFDTHGMIVDPYFILSPPMKRHVIYNADVPLRSLLPKGIEGILTTGLGASASRDAMPVIRMQPCLQNQGYAVGYLSAQCVKKGKTLRTIDIKAIQKHLVKIGNLPERVLTDKNFKAFSNAEMRQAADNVTDNYKGLEILLTDPTRCIKFIKQKLPQTKIDEEKVILGSILCILGDSSAAEFLANAIQQQGHWDQGWHYTGMHQFGMSLSPLDALIMALGKSKAAQYLSVVLKMAEQLSPEDYFSHFRAISMATESMKSKDSVPILYQMLTTPGVRGHSIKSYREACNDVVPGDIDVSTRNLALKELHLARALYLCGDKDGTGQKVLEQYAKGLQGHYARYAYEVLQLNIQK</sequence>
<dbReference type="PROSITE" id="PS51318">
    <property type="entry name" value="TAT"/>
    <property type="match status" value="1"/>
</dbReference>
<protein>
    <submittedName>
        <fullName evidence="6">FAD-dependent oxidoreductase</fullName>
    </submittedName>
</protein>
<dbReference type="PANTHER" id="PTHR43498:SF1">
    <property type="entry name" value="COB--COM HETERODISULFIDE REDUCTASE IRON-SULFUR SUBUNIT A"/>
    <property type="match status" value="1"/>
</dbReference>
<gene>
    <name evidence="6" type="ORF">NEE14_011595</name>
</gene>
<dbReference type="Gene3D" id="3.50.50.60">
    <property type="entry name" value="FAD/NAD(P)-binding domain"/>
    <property type="match status" value="1"/>
</dbReference>
<evidence type="ECO:0000256" key="1">
    <source>
        <dbReference type="ARBA" id="ARBA00022485"/>
    </source>
</evidence>
<dbReference type="SUPFAM" id="SSF51905">
    <property type="entry name" value="FAD/NAD(P)-binding domain"/>
    <property type="match status" value="2"/>
</dbReference>
<keyword evidence="2" id="KW-0479">Metal-binding</keyword>
<reference evidence="6 7" key="1">
    <citation type="submission" date="2024-02" db="EMBL/GenBank/DDBJ databases">
        <title>Whole genome sequencing of Parabacteroides sp. AD58.</title>
        <authorList>
            <person name="Chaplin A.V."/>
            <person name="Pikina A.P."/>
            <person name="Sokolova S.R."/>
            <person name="Korostin D.O."/>
            <person name="Efimov B.A."/>
        </authorList>
    </citation>
    <scope>NUCLEOTIDE SEQUENCE [LARGE SCALE GENOMIC DNA]</scope>
    <source>
        <strain evidence="6 7">AD58</strain>
    </source>
</reference>
<evidence type="ECO:0000313" key="7">
    <source>
        <dbReference type="Proteomes" id="UP001320603"/>
    </source>
</evidence>
<keyword evidence="3" id="KW-0560">Oxidoreductase</keyword>
<organism evidence="6 7">
    <name type="scientific">Parabacteroides absconsus</name>
    <dbReference type="NCBI Taxonomy" id="2951805"/>
    <lineage>
        <taxon>Bacteria</taxon>
        <taxon>Pseudomonadati</taxon>
        <taxon>Bacteroidota</taxon>
        <taxon>Bacteroidia</taxon>
        <taxon>Bacteroidales</taxon>
        <taxon>Tannerellaceae</taxon>
        <taxon>Parabacteroides</taxon>
    </lineage>
</organism>
<dbReference type="EMBL" id="CP146284">
    <property type="protein sequence ID" value="WWV65636.1"/>
    <property type="molecule type" value="Genomic_DNA"/>
</dbReference>
<keyword evidence="1" id="KW-0004">4Fe-4S</keyword>
<dbReference type="PRINTS" id="PR00469">
    <property type="entry name" value="PNDRDTASEII"/>
</dbReference>
<name>A0ABZ2INB0_9BACT</name>
<evidence type="ECO:0000256" key="5">
    <source>
        <dbReference type="ARBA" id="ARBA00023014"/>
    </source>
</evidence>